<dbReference type="Gene3D" id="2.150.10.10">
    <property type="entry name" value="Serralysin-like metalloprotease, C-terminal"/>
    <property type="match status" value="1"/>
</dbReference>
<dbReference type="EC" id="3.4.24.40" evidence="3"/>
<dbReference type="STRING" id="493.BWD07_02160"/>
<dbReference type="GO" id="GO:0016787">
    <property type="term" value="F:hydrolase activity"/>
    <property type="evidence" value="ECO:0007669"/>
    <property type="project" value="UniProtKB-KW"/>
</dbReference>
<keyword evidence="3" id="KW-0808">Transferase</keyword>
<proteinExistence type="predicted"/>
<keyword evidence="3" id="KW-0378">Hydrolase</keyword>
<dbReference type="RefSeq" id="WP_085415739.1">
    <property type="nucleotide sequence ID" value="NZ_CAUJPY010000010.1"/>
</dbReference>
<dbReference type="InterPro" id="IPR011049">
    <property type="entry name" value="Serralysin-like_metalloprot_C"/>
</dbReference>
<dbReference type="EMBL" id="LR134313">
    <property type="protein sequence ID" value="VEF00903.1"/>
    <property type="molecule type" value="Genomic_DNA"/>
</dbReference>
<keyword evidence="3" id="KW-0489">Methyltransferase</keyword>
<protein>
    <submittedName>
        <fullName evidence="3">Type III restriction-modification system enzyme mod</fullName>
        <ecNumber evidence="3">2.1.1.72</ecNumber>
        <ecNumber evidence="3">3.4.24.40</ecNumber>
    </submittedName>
</protein>
<keyword evidence="4" id="KW-1185">Reference proteome</keyword>
<organism evidence="3 4">
    <name type="scientific">Neisseria canis</name>
    <dbReference type="NCBI Taxonomy" id="493"/>
    <lineage>
        <taxon>Bacteria</taxon>
        <taxon>Pseudomonadati</taxon>
        <taxon>Pseudomonadota</taxon>
        <taxon>Betaproteobacteria</taxon>
        <taxon>Neisseriales</taxon>
        <taxon>Neisseriaceae</taxon>
        <taxon>Neisseria</taxon>
    </lineage>
</organism>
<dbReference type="InterPro" id="IPR041339">
    <property type="entry name" value="Ig-like_bac"/>
</dbReference>
<dbReference type="EC" id="2.1.1.72" evidence="3"/>
<dbReference type="GO" id="GO:0009007">
    <property type="term" value="F:site-specific DNA-methyltransferase (adenine-specific) activity"/>
    <property type="evidence" value="ECO:0007669"/>
    <property type="project" value="UniProtKB-EC"/>
</dbReference>
<name>A0A448D7Q7_9NEIS</name>
<dbReference type="OrthoDB" id="4648428at2"/>
<dbReference type="KEGG" id="nci:NCTC10296_01096"/>
<dbReference type="GO" id="GO:0032259">
    <property type="term" value="P:methylation"/>
    <property type="evidence" value="ECO:0007669"/>
    <property type="project" value="UniProtKB-KW"/>
</dbReference>
<dbReference type="SUPFAM" id="SSF51120">
    <property type="entry name" value="beta-Roll"/>
    <property type="match status" value="1"/>
</dbReference>
<reference evidence="3 4" key="1">
    <citation type="submission" date="2018-12" db="EMBL/GenBank/DDBJ databases">
        <authorList>
            <consortium name="Pathogen Informatics"/>
        </authorList>
    </citation>
    <scope>NUCLEOTIDE SEQUENCE [LARGE SCALE GENOMIC DNA]</scope>
    <source>
        <strain evidence="3 4">NCTC10296</strain>
    </source>
</reference>
<evidence type="ECO:0000256" key="1">
    <source>
        <dbReference type="SAM" id="MobiDB-lite"/>
    </source>
</evidence>
<dbReference type="InterPro" id="IPR001343">
    <property type="entry name" value="Hemolysn_Ca-bd"/>
</dbReference>
<evidence type="ECO:0000313" key="3">
    <source>
        <dbReference type="EMBL" id="VEF00903.1"/>
    </source>
</evidence>
<feature type="region of interest" description="Disordered" evidence="1">
    <location>
        <begin position="480"/>
        <end position="533"/>
    </location>
</feature>
<accession>A0A448D7Q7</accession>
<dbReference type="AlphaFoldDB" id="A0A448D7Q7"/>
<feature type="compositionally biased region" description="Pro residues" evidence="1">
    <location>
        <begin position="487"/>
        <end position="526"/>
    </location>
</feature>
<dbReference type="Pfam" id="PF18200">
    <property type="entry name" value="Big_11"/>
    <property type="match status" value="1"/>
</dbReference>
<sequence>MSNTDTLQNTTVQLAAQNAAAEAGRKLVDDSEELHVVLPHVDIKTDIHTGNVLDNAHYWEGTNKVKAEGASVTEFTLDGKTYQPGEVVKGGESSKLKHFTLNKDGSYVLEVENGGQISGLQIGYKVADGNTTVDSNINLNIESWGAHLDPSDAADIIANDKDSFLDAGEWVDDATGKVSGNVLENTVNKAGKELTVDGFVIDGMKYDAGDVAAIFGIGTFQLNADGSYEFSVEGQRVDAAKMPVVSYMINNGEGTQNAVLYISIDRCQIPDAPYAEANDKADPIVDLSTTKVLGGRVDGSNVLDQYEGDDKPYIAGFRIGNAYYAAGQTVTVENLGEFTMNRDGSYRINASELADENAWVPSVAYTVTNGYKASSSLMRFQIDKDDPSDEDENVNSTEKTVTGQVLENTNYTVTEFTVNDTAYKAGETVQIEGVGSFTLNADGTYTLDASNAAAGVTVPEIEYTVSNGFKTDTSSLEITLGSSAPEQPAPEQPAPEQPAPEQPAPEQPAPEQPAPEQPAPEQPAPEQPGGNAAQAELVDEDETNGENNGNVLDNASSTLNGQTVGQLSVTGFTVNGMSYAAGESAQFDAGRFTLNSDGSYNFDANVSQTVYDSPEITYTVSNGAKTDTSTLKFGYDWGHLEADGLLPLQHDYEVLEGDNRTGAPFDARGLHYETDLIIGDNYKEAPSTGDKLDAGSVWYGTSSDILVGDRLNIDSLEWQSGTTTIKGSSYNDVEEGLDDYMETLRPGVDSDEAVYNYVRENYAKLMDTNPQGGDDVLIGSHNDDILIGNAGNDTLTGNAGSDTFVFMINSNSGKDTITDFTVGKDKLEFTDLVDNSQLLWDAESRVLSFTGEQNGQTYENSITIQHASTDTKLEDLLIPAAPLV</sequence>
<gene>
    <name evidence="3" type="primary">mod</name>
    <name evidence="3" type="ORF">NCTC10296_01096</name>
</gene>
<dbReference type="GO" id="GO:0005509">
    <property type="term" value="F:calcium ion binding"/>
    <property type="evidence" value="ECO:0007669"/>
    <property type="project" value="InterPro"/>
</dbReference>
<evidence type="ECO:0000313" key="4">
    <source>
        <dbReference type="Proteomes" id="UP000279284"/>
    </source>
</evidence>
<dbReference type="Pfam" id="PF00353">
    <property type="entry name" value="HemolysinCabind"/>
    <property type="match status" value="1"/>
</dbReference>
<evidence type="ECO:0000259" key="2">
    <source>
        <dbReference type="Pfam" id="PF18200"/>
    </source>
</evidence>
<feature type="domain" description="Cell-surface Ig-like bacterial" evidence="2">
    <location>
        <begin position="406"/>
        <end position="459"/>
    </location>
</feature>
<dbReference type="Gene3D" id="2.60.40.1200">
    <property type="match status" value="1"/>
</dbReference>
<dbReference type="Proteomes" id="UP000279284">
    <property type="component" value="Chromosome"/>
</dbReference>